<dbReference type="InterPro" id="IPR033690">
    <property type="entry name" value="Adenylat_kinase_CS"/>
</dbReference>
<accession>A0A067CLQ9</accession>
<proteinExistence type="inferred from homology"/>
<dbReference type="PRINTS" id="PR00094">
    <property type="entry name" value="ADENYLTKNASE"/>
</dbReference>
<keyword evidence="7" id="KW-1185">Reference proteome</keyword>
<dbReference type="InterPro" id="IPR006259">
    <property type="entry name" value="Adenyl_kin_sub"/>
</dbReference>
<dbReference type="SUPFAM" id="SSF57774">
    <property type="entry name" value="Microbial and mitochondrial ADK, insert 'zinc finger' domain"/>
    <property type="match status" value="1"/>
</dbReference>
<dbReference type="Gene3D" id="3.40.50.300">
    <property type="entry name" value="P-loop containing nucleotide triphosphate hydrolases"/>
    <property type="match status" value="2"/>
</dbReference>
<sequence>MERRGSAEAEIAEELPAPEATPRPFVVQMSYVYDAVEAKTLTGIIQLQYLVRKQLRRRRRKHRGCRRLVVAGPPAAGKGTLCDRLVAAYGVVHLSTGDILRAAVRADSALGRQAHAYMVAGDLVPDSLMLSLILDRLRGADCASRGWLLDGFPRTQAQATAMLAAGISPDLFVQLTVPDDEVISRIAGRRVDLETNRTYHLTFDPPPPDRKDKVVQRADDTEETLRIRLRTYHEHAEAVVAAFAANAIRIVHVDGVSSSKAAITAQVQAALAPQDEASVTHDKPKPKLPTMTTTLSMHPEQALEERLQSGPMTLAALDAIMHASSAELEASRVKAMVDTAVASVRHAPKVVFLAPPGMSIEPHVQCIRGIVPVVHLNAEQTLLKAIQRKSVLTTEYLHRCEPVPKAVLQKLMLTRLERRDCLTTGWLLDGFPHSIEDAEALIARGLIPQVVFVLRTTVADDELVQRRMERVDLERSATSLEVEEERMRLELLAYHDQVDDVLMSFADLATVVVLREESALETITATLDAKVPKKPEKPEKPVKPSGANPRARKAKRPQVTDADLDAAMAECKQLQLENEKLKRRFLERKPPQQHVLDKNVELQLEALLSEKKSLRKVTQRQKESIDANEWHAILQASLDELDLVKRRVQACKKVPTNQSTNDLTAKVQGLQARYDALQDQWRDLNEPKRVSPTRLSALAKLRKREAALLKTDEQYYSEKATQFQLHTSQEVQRMRSEIDAAIVAMAAIDTELRQAAQDPTSPAQAADMQAAARIHSEHVVAATGETSHE</sequence>
<feature type="region of interest" description="Disordered" evidence="5">
    <location>
        <begin position="530"/>
        <end position="560"/>
    </location>
</feature>
<dbReference type="GO" id="GO:0004017">
    <property type="term" value="F:AMP kinase activity"/>
    <property type="evidence" value="ECO:0007669"/>
    <property type="project" value="InterPro"/>
</dbReference>
<evidence type="ECO:0000256" key="1">
    <source>
        <dbReference type="ARBA" id="ARBA00007220"/>
    </source>
</evidence>
<evidence type="ECO:0008006" key="8">
    <source>
        <dbReference type="Google" id="ProtNLM"/>
    </source>
</evidence>
<evidence type="ECO:0000313" key="7">
    <source>
        <dbReference type="Proteomes" id="UP000030745"/>
    </source>
</evidence>
<dbReference type="HAMAP" id="MF_00235">
    <property type="entry name" value="Adenylate_kinase_Adk"/>
    <property type="match status" value="1"/>
</dbReference>
<feature type="compositionally biased region" description="Basic and acidic residues" evidence="5">
    <location>
        <begin position="530"/>
        <end position="542"/>
    </location>
</feature>
<name>A0A067CLQ9_SAPPC</name>
<protein>
    <recommendedName>
        <fullName evidence="8">Adenylate kinase</fullName>
    </recommendedName>
</protein>
<gene>
    <name evidence="6" type="ORF">SPRG_05332</name>
</gene>
<dbReference type="SUPFAM" id="SSF52540">
    <property type="entry name" value="P-loop containing nucleoside triphosphate hydrolases"/>
    <property type="match status" value="2"/>
</dbReference>
<dbReference type="PROSITE" id="PS00113">
    <property type="entry name" value="ADENYLATE_KINASE"/>
    <property type="match status" value="1"/>
</dbReference>
<dbReference type="GO" id="GO:0005524">
    <property type="term" value="F:ATP binding"/>
    <property type="evidence" value="ECO:0007669"/>
    <property type="project" value="InterPro"/>
</dbReference>
<dbReference type="InterPro" id="IPR027417">
    <property type="entry name" value="P-loop_NTPase"/>
</dbReference>
<dbReference type="STRING" id="695850.A0A067CLQ9"/>
<keyword evidence="3" id="KW-0547">Nucleotide-binding</keyword>
<dbReference type="CDD" id="cd01428">
    <property type="entry name" value="ADK"/>
    <property type="match status" value="1"/>
</dbReference>
<dbReference type="NCBIfam" id="TIGR01351">
    <property type="entry name" value="adk"/>
    <property type="match status" value="1"/>
</dbReference>
<evidence type="ECO:0000256" key="4">
    <source>
        <dbReference type="ARBA" id="ARBA00022777"/>
    </source>
</evidence>
<dbReference type="GeneID" id="24127730"/>
<reference evidence="6 7" key="1">
    <citation type="journal article" date="2013" name="PLoS Genet.">
        <title>Distinctive expansion of potential virulence genes in the genome of the oomycete fish pathogen Saprolegnia parasitica.</title>
        <authorList>
            <person name="Jiang R.H."/>
            <person name="de Bruijn I."/>
            <person name="Haas B.J."/>
            <person name="Belmonte R."/>
            <person name="Lobach L."/>
            <person name="Christie J."/>
            <person name="van den Ackerveken G."/>
            <person name="Bottin A."/>
            <person name="Bulone V."/>
            <person name="Diaz-Moreno S.M."/>
            <person name="Dumas B."/>
            <person name="Fan L."/>
            <person name="Gaulin E."/>
            <person name="Govers F."/>
            <person name="Grenville-Briggs L.J."/>
            <person name="Horner N.R."/>
            <person name="Levin J.Z."/>
            <person name="Mammella M."/>
            <person name="Meijer H.J."/>
            <person name="Morris P."/>
            <person name="Nusbaum C."/>
            <person name="Oome S."/>
            <person name="Phillips A.J."/>
            <person name="van Rooyen D."/>
            <person name="Rzeszutek E."/>
            <person name="Saraiva M."/>
            <person name="Secombes C.J."/>
            <person name="Seidl M.F."/>
            <person name="Snel B."/>
            <person name="Stassen J.H."/>
            <person name="Sykes S."/>
            <person name="Tripathy S."/>
            <person name="van den Berg H."/>
            <person name="Vega-Arreguin J.C."/>
            <person name="Wawra S."/>
            <person name="Young S.K."/>
            <person name="Zeng Q."/>
            <person name="Dieguez-Uribeondo J."/>
            <person name="Russ C."/>
            <person name="Tyler B.M."/>
            <person name="van West P."/>
        </authorList>
    </citation>
    <scope>NUCLEOTIDE SEQUENCE [LARGE SCALE GENOMIC DNA]</scope>
    <source>
        <strain evidence="6 7">CBS 223.65</strain>
    </source>
</reference>
<evidence type="ECO:0000256" key="3">
    <source>
        <dbReference type="ARBA" id="ARBA00022741"/>
    </source>
</evidence>
<dbReference type="OrthoDB" id="439792at2759"/>
<dbReference type="Proteomes" id="UP000030745">
    <property type="component" value="Unassembled WGS sequence"/>
</dbReference>
<evidence type="ECO:0000313" key="6">
    <source>
        <dbReference type="EMBL" id="KDO30140.1"/>
    </source>
</evidence>
<dbReference type="RefSeq" id="XP_012199318.1">
    <property type="nucleotide sequence ID" value="XM_012343928.1"/>
</dbReference>
<keyword evidence="4" id="KW-0418">Kinase</keyword>
<dbReference type="OMA" id="DANEWHA"/>
<evidence type="ECO:0000256" key="2">
    <source>
        <dbReference type="ARBA" id="ARBA00022679"/>
    </source>
</evidence>
<dbReference type="KEGG" id="spar:SPRG_05332"/>
<dbReference type="VEuPathDB" id="FungiDB:SPRG_05332"/>
<evidence type="ECO:0000256" key="5">
    <source>
        <dbReference type="SAM" id="MobiDB-lite"/>
    </source>
</evidence>
<dbReference type="Pfam" id="PF00406">
    <property type="entry name" value="ADK"/>
    <property type="match status" value="2"/>
</dbReference>
<organism evidence="6 7">
    <name type="scientific">Saprolegnia parasitica (strain CBS 223.65)</name>
    <dbReference type="NCBI Taxonomy" id="695850"/>
    <lineage>
        <taxon>Eukaryota</taxon>
        <taxon>Sar</taxon>
        <taxon>Stramenopiles</taxon>
        <taxon>Oomycota</taxon>
        <taxon>Saprolegniomycetes</taxon>
        <taxon>Saprolegniales</taxon>
        <taxon>Saprolegniaceae</taxon>
        <taxon>Saprolegnia</taxon>
    </lineage>
</organism>
<comment type="similarity">
    <text evidence="1">Belongs to the adenylate kinase family.</text>
</comment>
<dbReference type="InterPro" id="IPR000850">
    <property type="entry name" value="Adenylat/UMP-CMP_kin"/>
</dbReference>
<dbReference type="PANTHER" id="PTHR23359">
    <property type="entry name" value="NUCLEOTIDE KINASE"/>
    <property type="match status" value="1"/>
</dbReference>
<dbReference type="EMBL" id="KK583203">
    <property type="protein sequence ID" value="KDO30140.1"/>
    <property type="molecule type" value="Genomic_DNA"/>
</dbReference>
<dbReference type="InterPro" id="IPR036193">
    <property type="entry name" value="ADK_active_lid_dom_sf"/>
</dbReference>
<dbReference type="AlphaFoldDB" id="A0A067CLQ9"/>
<keyword evidence="2" id="KW-0808">Transferase</keyword>